<name>A0A0E9TJ03_ANGAN</name>
<protein>
    <submittedName>
        <fullName evidence="1">Uncharacterized protein</fullName>
    </submittedName>
</protein>
<organism evidence="1">
    <name type="scientific">Anguilla anguilla</name>
    <name type="common">European freshwater eel</name>
    <name type="synonym">Muraena anguilla</name>
    <dbReference type="NCBI Taxonomy" id="7936"/>
    <lineage>
        <taxon>Eukaryota</taxon>
        <taxon>Metazoa</taxon>
        <taxon>Chordata</taxon>
        <taxon>Craniata</taxon>
        <taxon>Vertebrata</taxon>
        <taxon>Euteleostomi</taxon>
        <taxon>Actinopterygii</taxon>
        <taxon>Neopterygii</taxon>
        <taxon>Teleostei</taxon>
        <taxon>Anguilliformes</taxon>
        <taxon>Anguillidae</taxon>
        <taxon>Anguilla</taxon>
    </lineage>
</organism>
<reference evidence="1" key="2">
    <citation type="journal article" date="2015" name="Fish Shellfish Immunol.">
        <title>Early steps in the European eel (Anguilla anguilla)-Vibrio vulnificus interaction in the gills: Role of the RtxA13 toxin.</title>
        <authorList>
            <person name="Callol A."/>
            <person name="Pajuelo D."/>
            <person name="Ebbesson L."/>
            <person name="Teles M."/>
            <person name="MacKenzie S."/>
            <person name="Amaro C."/>
        </authorList>
    </citation>
    <scope>NUCLEOTIDE SEQUENCE</scope>
</reference>
<accession>A0A0E9TJ03</accession>
<dbReference type="EMBL" id="GBXM01055006">
    <property type="protein sequence ID" value="JAH53571.1"/>
    <property type="molecule type" value="Transcribed_RNA"/>
</dbReference>
<dbReference type="AlphaFoldDB" id="A0A0E9TJ03"/>
<sequence length="19" mass="2366">MYDQIKLTHRLLHVTRPFP</sequence>
<reference evidence="1" key="1">
    <citation type="submission" date="2014-11" db="EMBL/GenBank/DDBJ databases">
        <authorList>
            <person name="Amaro Gonzalez C."/>
        </authorList>
    </citation>
    <scope>NUCLEOTIDE SEQUENCE</scope>
</reference>
<evidence type="ECO:0000313" key="1">
    <source>
        <dbReference type="EMBL" id="JAH53571.1"/>
    </source>
</evidence>
<proteinExistence type="predicted"/>